<keyword evidence="2" id="KW-1185">Reference proteome</keyword>
<dbReference type="RefSeq" id="WP_184661549.1">
    <property type="nucleotide sequence ID" value="NZ_CP031518.1"/>
</dbReference>
<sequence length="247" mass="26092">MKIKNFLGQDFLAAVVPPLALARCSALASPRLHNGAWIILSAILFPLIFTSCLPQISVKAGKADEAVIFFSTGFSAATAKTLQAATGADPNSPLFNKDDVLLVLKSAGATNTSATLPSPTEIATSGTLPNLSSHPLSSSKLITKSSNSLTLTLGPKQITAFYSLLSEDAKSYLDLMMVPALIGEKMSVSEYRDLLASMYGPSFADEIINGKLTIALSSPDGKKSVRETLSLGELLCTSQEKSWTVSF</sequence>
<reference evidence="1 2" key="1">
    <citation type="submission" date="2020-08" db="EMBL/GenBank/DDBJ databases">
        <title>Genomic Encyclopedia of Type Strains, Phase IV (KMG-IV): sequencing the most valuable type-strain genomes for metagenomic binning, comparative biology and taxonomic classification.</title>
        <authorList>
            <person name="Goeker M."/>
        </authorList>
    </citation>
    <scope>NUCLEOTIDE SEQUENCE [LARGE SCALE GENOMIC DNA]</scope>
    <source>
        <strain evidence="1 2">DSM 103462</strain>
    </source>
</reference>
<name>A0A7W8LN99_9SPIR</name>
<dbReference type="EMBL" id="JACHFQ010000010">
    <property type="protein sequence ID" value="MBB5227374.1"/>
    <property type="molecule type" value="Genomic_DNA"/>
</dbReference>
<evidence type="ECO:0000313" key="1">
    <source>
        <dbReference type="EMBL" id="MBB5227374.1"/>
    </source>
</evidence>
<comment type="caution">
    <text evidence="1">The sequence shown here is derived from an EMBL/GenBank/DDBJ whole genome shotgun (WGS) entry which is preliminary data.</text>
</comment>
<gene>
    <name evidence="1" type="ORF">HNP76_002773</name>
</gene>
<proteinExistence type="predicted"/>
<evidence type="ECO:0000313" key="2">
    <source>
        <dbReference type="Proteomes" id="UP000518887"/>
    </source>
</evidence>
<dbReference type="Proteomes" id="UP000518887">
    <property type="component" value="Unassembled WGS sequence"/>
</dbReference>
<dbReference type="AlphaFoldDB" id="A0A7W8LN99"/>
<accession>A0A7W8LN99</accession>
<protein>
    <submittedName>
        <fullName evidence="1">Uncharacterized protein</fullName>
    </submittedName>
</protein>
<organism evidence="1 2">
    <name type="scientific">Treponema ruminis</name>
    <dbReference type="NCBI Taxonomy" id="744515"/>
    <lineage>
        <taxon>Bacteria</taxon>
        <taxon>Pseudomonadati</taxon>
        <taxon>Spirochaetota</taxon>
        <taxon>Spirochaetia</taxon>
        <taxon>Spirochaetales</taxon>
        <taxon>Treponemataceae</taxon>
        <taxon>Treponema</taxon>
    </lineage>
</organism>